<name>A0AAF0Q7M6_SOLVR</name>
<evidence type="ECO:0000313" key="3">
    <source>
        <dbReference type="Proteomes" id="UP001234989"/>
    </source>
</evidence>
<protein>
    <submittedName>
        <fullName evidence="2">Uncharacterized protein</fullName>
    </submittedName>
</protein>
<sequence length="160" mass="18145">MGLKYNLVERYGDVCTILREAIGLQEISLKLKPPIFHGFGSEDAYEFILDCYERSSAPVNEPAEESAARGRGRGRGRGQGRENVEVENDEDVGQEEEVQAETTRRVHGFREGGMFVAAYEAKFYVLSRYATQLVTTKEDRICLVMSRPVTSREWHPHITS</sequence>
<accession>A0AAF0Q7M6</accession>
<gene>
    <name evidence="2" type="ORF">MTR67_011731</name>
</gene>
<feature type="compositionally biased region" description="Acidic residues" evidence="1">
    <location>
        <begin position="85"/>
        <end position="99"/>
    </location>
</feature>
<feature type="region of interest" description="Disordered" evidence="1">
    <location>
        <begin position="58"/>
        <end position="104"/>
    </location>
</feature>
<evidence type="ECO:0000256" key="1">
    <source>
        <dbReference type="SAM" id="MobiDB-lite"/>
    </source>
</evidence>
<dbReference type="AlphaFoldDB" id="A0AAF0Q7M6"/>
<dbReference type="EMBL" id="CP133614">
    <property type="protein sequence ID" value="WMV18346.1"/>
    <property type="molecule type" value="Genomic_DNA"/>
</dbReference>
<proteinExistence type="predicted"/>
<dbReference type="Proteomes" id="UP001234989">
    <property type="component" value="Chromosome 3"/>
</dbReference>
<reference evidence="2" key="1">
    <citation type="submission" date="2023-08" db="EMBL/GenBank/DDBJ databases">
        <title>A de novo genome assembly of Solanum verrucosum Schlechtendal, a Mexican diploid species geographically isolated from the other diploid A-genome species in potato relatives.</title>
        <authorList>
            <person name="Hosaka K."/>
        </authorList>
    </citation>
    <scope>NUCLEOTIDE SEQUENCE</scope>
    <source>
        <tissue evidence="2">Young leaves</tissue>
    </source>
</reference>
<evidence type="ECO:0000313" key="2">
    <source>
        <dbReference type="EMBL" id="WMV18346.1"/>
    </source>
</evidence>
<keyword evidence="3" id="KW-1185">Reference proteome</keyword>
<organism evidence="2 3">
    <name type="scientific">Solanum verrucosum</name>
    <dbReference type="NCBI Taxonomy" id="315347"/>
    <lineage>
        <taxon>Eukaryota</taxon>
        <taxon>Viridiplantae</taxon>
        <taxon>Streptophyta</taxon>
        <taxon>Embryophyta</taxon>
        <taxon>Tracheophyta</taxon>
        <taxon>Spermatophyta</taxon>
        <taxon>Magnoliopsida</taxon>
        <taxon>eudicotyledons</taxon>
        <taxon>Gunneridae</taxon>
        <taxon>Pentapetalae</taxon>
        <taxon>asterids</taxon>
        <taxon>lamiids</taxon>
        <taxon>Solanales</taxon>
        <taxon>Solanaceae</taxon>
        <taxon>Solanoideae</taxon>
        <taxon>Solaneae</taxon>
        <taxon>Solanum</taxon>
    </lineage>
</organism>